<feature type="transmembrane region" description="Helical" evidence="14">
    <location>
        <begin position="396"/>
        <end position="417"/>
    </location>
</feature>
<feature type="transmembrane region" description="Helical" evidence="14">
    <location>
        <begin position="6"/>
        <end position="28"/>
    </location>
</feature>
<dbReference type="AlphaFoldDB" id="A0A2M7V7B6"/>
<feature type="transmembrane region" description="Helical" evidence="14">
    <location>
        <begin position="370"/>
        <end position="390"/>
    </location>
</feature>
<dbReference type="GO" id="GO:0005886">
    <property type="term" value="C:plasma membrane"/>
    <property type="evidence" value="ECO:0007669"/>
    <property type="project" value="UniProtKB-SubCell"/>
</dbReference>
<comment type="subcellular location">
    <subcellularLocation>
        <location evidence="1">Cell membrane</location>
        <topology evidence="1">Multi-pass membrane protein</topology>
    </subcellularLocation>
</comment>
<protein>
    <recommendedName>
        <fullName evidence="17">Sodium:solute symporter</fullName>
    </recommendedName>
</protein>
<dbReference type="InterPro" id="IPR038377">
    <property type="entry name" value="Na/Glc_symporter_sf"/>
</dbReference>
<evidence type="ECO:0000256" key="11">
    <source>
        <dbReference type="ARBA" id="ARBA00023201"/>
    </source>
</evidence>
<keyword evidence="3" id="KW-0813">Transport</keyword>
<dbReference type="Pfam" id="PF00474">
    <property type="entry name" value="SSF"/>
    <property type="match status" value="1"/>
</dbReference>
<evidence type="ECO:0000256" key="3">
    <source>
        <dbReference type="ARBA" id="ARBA00022448"/>
    </source>
</evidence>
<proteinExistence type="inferred from homology"/>
<dbReference type="PANTHER" id="PTHR48086">
    <property type="entry name" value="SODIUM/PROLINE SYMPORTER-RELATED"/>
    <property type="match status" value="1"/>
</dbReference>
<evidence type="ECO:0000256" key="2">
    <source>
        <dbReference type="ARBA" id="ARBA00006434"/>
    </source>
</evidence>
<evidence type="ECO:0000256" key="9">
    <source>
        <dbReference type="ARBA" id="ARBA00023065"/>
    </source>
</evidence>
<feature type="transmembrane region" description="Helical" evidence="14">
    <location>
        <begin position="48"/>
        <end position="73"/>
    </location>
</feature>
<dbReference type="GO" id="GO:0006814">
    <property type="term" value="P:sodium ion transport"/>
    <property type="evidence" value="ECO:0007669"/>
    <property type="project" value="UniProtKB-KW"/>
</dbReference>
<evidence type="ECO:0000313" key="15">
    <source>
        <dbReference type="EMBL" id="PIZ94533.1"/>
    </source>
</evidence>
<dbReference type="Proteomes" id="UP000228568">
    <property type="component" value="Unassembled WGS sequence"/>
</dbReference>
<keyword evidence="7 14" id="KW-1133">Transmembrane helix</keyword>
<gene>
    <name evidence="15" type="ORF">COX81_03475</name>
</gene>
<evidence type="ECO:0000256" key="7">
    <source>
        <dbReference type="ARBA" id="ARBA00022989"/>
    </source>
</evidence>
<keyword evidence="4" id="KW-1003">Cell membrane</keyword>
<reference evidence="16" key="1">
    <citation type="submission" date="2017-09" db="EMBL/GenBank/DDBJ databases">
        <title>Depth-based differentiation of microbial function through sediment-hosted aquifers and enrichment of novel symbionts in the deep terrestrial subsurface.</title>
        <authorList>
            <person name="Probst A.J."/>
            <person name="Ladd B."/>
            <person name="Jarett J.K."/>
            <person name="Geller-Mcgrath D.E."/>
            <person name="Sieber C.M.K."/>
            <person name="Emerson J.B."/>
            <person name="Anantharaman K."/>
            <person name="Thomas B.C."/>
            <person name="Malmstrom R."/>
            <person name="Stieglmeier M."/>
            <person name="Klingl A."/>
            <person name="Woyke T."/>
            <person name="Ryan C.M."/>
            <person name="Banfield J.F."/>
        </authorList>
    </citation>
    <scope>NUCLEOTIDE SEQUENCE [LARGE SCALE GENOMIC DNA]</scope>
</reference>
<dbReference type="InterPro" id="IPR050277">
    <property type="entry name" value="Sodium:Solute_Symporter"/>
</dbReference>
<evidence type="ECO:0008006" key="17">
    <source>
        <dbReference type="Google" id="ProtNLM"/>
    </source>
</evidence>
<evidence type="ECO:0000313" key="16">
    <source>
        <dbReference type="Proteomes" id="UP000228568"/>
    </source>
</evidence>
<accession>A0A2M7V7B6</accession>
<comment type="catalytic activity">
    <reaction evidence="12">
        <text>L-proline(in) + Na(+)(in) = L-proline(out) + Na(+)(out)</text>
        <dbReference type="Rhea" id="RHEA:28967"/>
        <dbReference type="ChEBI" id="CHEBI:29101"/>
        <dbReference type="ChEBI" id="CHEBI:60039"/>
    </reaction>
</comment>
<evidence type="ECO:0000256" key="6">
    <source>
        <dbReference type="ARBA" id="ARBA00022847"/>
    </source>
</evidence>
<evidence type="ECO:0000256" key="8">
    <source>
        <dbReference type="ARBA" id="ARBA00023053"/>
    </source>
</evidence>
<feature type="transmembrane region" description="Helical" evidence="14">
    <location>
        <begin position="152"/>
        <end position="175"/>
    </location>
</feature>
<keyword evidence="10 14" id="KW-0472">Membrane</keyword>
<keyword evidence="8" id="KW-0915">Sodium</keyword>
<evidence type="ECO:0000256" key="1">
    <source>
        <dbReference type="ARBA" id="ARBA00004651"/>
    </source>
</evidence>
<dbReference type="GO" id="GO:0015293">
    <property type="term" value="F:symporter activity"/>
    <property type="evidence" value="ECO:0007669"/>
    <property type="project" value="UniProtKB-KW"/>
</dbReference>
<feature type="transmembrane region" description="Helical" evidence="14">
    <location>
        <begin position="227"/>
        <end position="249"/>
    </location>
</feature>
<keyword evidence="11" id="KW-0739">Sodium transport</keyword>
<feature type="transmembrane region" description="Helical" evidence="14">
    <location>
        <begin position="449"/>
        <end position="468"/>
    </location>
</feature>
<evidence type="ECO:0000256" key="5">
    <source>
        <dbReference type="ARBA" id="ARBA00022692"/>
    </source>
</evidence>
<feature type="transmembrane region" description="Helical" evidence="14">
    <location>
        <begin position="424"/>
        <end position="443"/>
    </location>
</feature>
<evidence type="ECO:0000256" key="14">
    <source>
        <dbReference type="SAM" id="Phobius"/>
    </source>
</evidence>
<feature type="transmembrane region" description="Helical" evidence="14">
    <location>
        <begin position="321"/>
        <end position="350"/>
    </location>
</feature>
<feature type="transmembrane region" description="Helical" evidence="14">
    <location>
        <begin position="187"/>
        <end position="207"/>
    </location>
</feature>
<dbReference type="PANTHER" id="PTHR48086:SF3">
    <property type="entry name" value="SODIUM_PROLINE SYMPORTER"/>
    <property type="match status" value="1"/>
</dbReference>
<sequence length="479" mass="51770">MFYISQTSGLISLIGFGITMTALTYYFAKKRASNTKTEFLLASREVGWKSGGASIAASWLWAPALFISVQMAYETGLAGIFWFTAPNIVALAIFAILAPKIREKLPEGFTLPQYIQERLKSKRVHRIYLFPYFFYQLMAITVQLFAGGSFVSLLTGISLTITMPILAIIALTYTLISGLRASVITDVVQLVLIFAIGALILPMTWSVGGGTSAIMAGIGGLAGIKNIFDPGVAFSFGIVTSIGLIAGAISDQQYWQRAFAIKKKELKKSFLAGAVMFGIVPIALSTLGFLAANPTLGISLPDGVDVSMIGVQVITSLLPHWAVYLFIVMLLAGLSSTLDSGLAAASSLWVTDIKKSATLDTDAIKSARKAMVGVTIVGLLVAFGVLYIPGFGLKHLWWVFNTIAACVVVPTILSLYWKKLDERGVFWGILVSFIVGIPLFVYGNIIDKPIWIVSSTLFIIAISTIFCVTMKQKAVYQQT</sequence>
<name>A0A2M7V7B6_9BACT</name>
<evidence type="ECO:0000256" key="4">
    <source>
        <dbReference type="ARBA" id="ARBA00022475"/>
    </source>
</evidence>
<feature type="transmembrane region" description="Helical" evidence="14">
    <location>
        <begin position="127"/>
        <end position="146"/>
    </location>
</feature>
<feature type="transmembrane region" description="Helical" evidence="14">
    <location>
        <begin position="79"/>
        <end position="98"/>
    </location>
</feature>
<dbReference type="PROSITE" id="PS50283">
    <property type="entry name" value="NA_SOLUT_SYMP_3"/>
    <property type="match status" value="1"/>
</dbReference>
<organism evidence="15 16">
    <name type="scientific">Candidatus Magasanikbacteria bacterium CG_4_10_14_0_2_um_filter_37_12</name>
    <dbReference type="NCBI Taxonomy" id="1974637"/>
    <lineage>
        <taxon>Bacteria</taxon>
        <taxon>Candidatus Magasanikiibacteriota</taxon>
    </lineage>
</organism>
<feature type="transmembrane region" description="Helical" evidence="14">
    <location>
        <begin position="270"/>
        <end position="292"/>
    </location>
</feature>
<keyword evidence="6" id="KW-0769">Symport</keyword>
<evidence type="ECO:0000256" key="10">
    <source>
        <dbReference type="ARBA" id="ARBA00023136"/>
    </source>
</evidence>
<dbReference type="InterPro" id="IPR001734">
    <property type="entry name" value="Na/solute_symporter"/>
</dbReference>
<keyword evidence="5 14" id="KW-0812">Transmembrane</keyword>
<keyword evidence="9" id="KW-0406">Ion transport</keyword>
<comment type="caution">
    <text evidence="15">The sequence shown here is derived from an EMBL/GenBank/DDBJ whole genome shotgun (WGS) entry which is preliminary data.</text>
</comment>
<comment type="similarity">
    <text evidence="2 13">Belongs to the sodium:solute symporter (SSF) (TC 2.A.21) family.</text>
</comment>
<evidence type="ECO:0000256" key="13">
    <source>
        <dbReference type="RuleBase" id="RU362091"/>
    </source>
</evidence>
<evidence type="ECO:0000256" key="12">
    <source>
        <dbReference type="ARBA" id="ARBA00033708"/>
    </source>
</evidence>
<dbReference type="EMBL" id="PFPK01000040">
    <property type="protein sequence ID" value="PIZ94533.1"/>
    <property type="molecule type" value="Genomic_DNA"/>
</dbReference>
<dbReference type="Gene3D" id="1.20.1730.10">
    <property type="entry name" value="Sodium/glucose cotransporter"/>
    <property type="match status" value="1"/>
</dbReference>